<dbReference type="PANTHER" id="PTHR43272:SF43">
    <property type="entry name" value="LONG-CHAIN-FATTY-ACID--COA LIGASE"/>
    <property type="match status" value="1"/>
</dbReference>
<evidence type="ECO:0000256" key="10">
    <source>
        <dbReference type="ARBA" id="ARBA00024548"/>
    </source>
</evidence>
<evidence type="ECO:0000256" key="11">
    <source>
        <dbReference type="ARBA" id="ARBA00024565"/>
    </source>
</evidence>
<accession>A0ABD2M5V9</accession>
<protein>
    <recommendedName>
        <fullName evidence="13">Long-chain-fatty-acid--CoA ligase</fullName>
        <ecNumber evidence="13">6.2.1.3</ecNumber>
    </recommendedName>
</protein>
<keyword evidence="5 13" id="KW-0067">ATP-binding</keyword>
<evidence type="ECO:0000313" key="16">
    <source>
        <dbReference type="EMBL" id="KAL3122911.1"/>
    </source>
</evidence>
<reference evidence="16 17" key="1">
    <citation type="submission" date="2024-10" db="EMBL/GenBank/DDBJ databases">
        <authorList>
            <person name="Kim D."/>
        </authorList>
    </citation>
    <scope>NUCLEOTIDE SEQUENCE [LARGE SCALE GENOMIC DNA]</scope>
    <source>
        <strain evidence="16">BH-2024</strain>
    </source>
</reference>
<dbReference type="InterPro" id="IPR042099">
    <property type="entry name" value="ANL_N_sf"/>
</dbReference>
<name>A0ABD2M5V9_9BILA</name>
<comment type="function">
    <text evidence="13">Catalyzes the conversion of long-chain fatty acids to their active form acyl-CoAs for both synthesis of cellular lipids, and degradation via beta-oxidation.</text>
</comment>
<proteinExistence type="inferred from homology"/>
<evidence type="ECO:0000256" key="1">
    <source>
        <dbReference type="ARBA" id="ARBA00006432"/>
    </source>
</evidence>
<evidence type="ECO:0000256" key="2">
    <source>
        <dbReference type="ARBA" id="ARBA00022598"/>
    </source>
</evidence>
<organism evidence="16 17">
    <name type="scientific">Heterodera trifolii</name>
    <dbReference type="NCBI Taxonomy" id="157864"/>
    <lineage>
        <taxon>Eukaryota</taxon>
        <taxon>Metazoa</taxon>
        <taxon>Ecdysozoa</taxon>
        <taxon>Nematoda</taxon>
        <taxon>Chromadorea</taxon>
        <taxon>Rhabditida</taxon>
        <taxon>Tylenchina</taxon>
        <taxon>Tylenchomorpha</taxon>
        <taxon>Tylenchoidea</taxon>
        <taxon>Heteroderidae</taxon>
        <taxon>Heteroderinae</taxon>
        <taxon>Heterodera</taxon>
    </lineage>
</organism>
<comment type="catalytic activity">
    <reaction evidence="10">
        <text>(5Z,8Z,11Z,14Z)-eicosatetraenoate + ATP + CoA = (5Z,8Z,11Z,14Z)-eicosatetraenoyl-CoA + AMP + diphosphate</text>
        <dbReference type="Rhea" id="RHEA:19713"/>
        <dbReference type="ChEBI" id="CHEBI:30616"/>
        <dbReference type="ChEBI" id="CHEBI:32395"/>
        <dbReference type="ChEBI" id="CHEBI:33019"/>
        <dbReference type="ChEBI" id="CHEBI:57287"/>
        <dbReference type="ChEBI" id="CHEBI:57368"/>
        <dbReference type="ChEBI" id="CHEBI:456215"/>
        <dbReference type="EC" id="6.2.1.15"/>
    </reaction>
    <physiologicalReaction direction="left-to-right" evidence="10">
        <dbReference type="Rhea" id="RHEA:19714"/>
    </physiologicalReaction>
</comment>
<dbReference type="InterPro" id="IPR000873">
    <property type="entry name" value="AMP-dep_synth/lig_dom"/>
</dbReference>
<dbReference type="Gene3D" id="3.40.50.12780">
    <property type="entry name" value="N-terminal domain of ligase-like"/>
    <property type="match status" value="1"/>
</dbReference>
<feature type="domain" description="AMP-dependent synthetase/ligase" evidence="15">
    <location>
        <begin position="136"/>
        <end position="545"/>
    </location>
</feature>
<gene>
    <name evidence="16" type="ORF">niasHT_010311</name>
</gene>
<evidence type="ECO:0000256" key="3">
    <source>
        <dbReference type="ARBA" id="ARBA00022741"/>
    </source>
</evidence>
<dbReference type="PANTHER" id="PTHR43272">
    <property type="entry name" value="LONG-CHAIN-FATTY-ACID--COA LIGASE"/>
    <property type="match status" value="1"/>
</dbReference>
<keyword evidence="14" id="KW-0472">Membrane</keyword>
<keyword evidence="3 13" id="KW-0547">Nucleotide-binding</keyword>
<evidence type="ECO:0000256" key="9">
    <source>
        <dbReference type="ARBA" id="ARBA00024532"/>
    </source>
</evidence>
<keyword evidence="4 13" id="KW-0276">Fatty acid metabolism</keyword>
<dbReference type="SUPFAM" id="SSF56801">
    <property type="entry name" value="Acetyl-CoA synthetase-like"/>
    <property type="match status" value="1"/>
</dbReference>
<evidence type="ECO:0000256" key="6">
    <source>
        <dbReference type="ARBA" id="ARBA00024469"/>
    </source>
</evidence>
<keyword evidence="14" id="KW-1133">Transmembrane helix</keyword>
<dbReference type="GO" id="GO:0047676">
    <property type="term" value="F:arachidonate-CoA ligase activity"/>
    <property type="evidence" value="ECO:0007669"/>
    <property type="project" value="UniProtKB-EC"/>
</dbReference>
<evidence type="ECO:0000256" key="7">
    <source>
        <dbReference type="ARBA" id="ARBA00024484"/>
    </source>
</evidence>
<keyword evidence="2 13" id="KW-0436">Ligase</keyword>
<sequence length="816" mass="91145">MANPNSDHSLPLSPSHSSHSFSLRSVFAHHFCFFCSNSVLIALVVFTLSLLMAFLLGKRRPSQNELAKRRRDKSPEGIELEENPEVFKSSLLMDSKEHTISTYFPDVRTLFDAFQRGLKVAEHSACLGFRPAKGSPYQFLTYAEVAVRSQSFGHALISKLGLRPGNETFVAIYAQNCPQWMITAIGCTRHSMVIVPLYDTLGADAATFILGHTGSEVVVVDDLTKLGNALKECPTTLKHAVLIDHALDEKQVEEARTKAKSVGVQLHSFDQLVGTETAQETEDHPPKPNDTYIVCYTSGTTGTPKGVLLSHTNVLSNLAALSLLMERFMPELMDPHGSIISYLPLSHMFEQCAHWIALSFGFRIGYFSGDIANLSDDMKLLKPTLFPVVPRLLNRFNDTMKSLVARSSPFKQWLFRLAYAQKLALLRKGIVTNRSIWDRLVFSKIQQQLGGKVRLIVTGSAPIAPEVLQDLRIAFGTTIIEGYGQTECTAMVTVTWPGDVDGGHCGAPAACSLVKLADVPELNYFTSDRKGEVLVKGPSVTKGYYRDAEKTAELFDEDGFLHTGDIGQLLPDGRLKIIDRKKHIFKLAQGEYVAPEKIESVYVQCPLVQQVYVDGDSLERNLVAIVVPPEKTLKRLYKELHGTAQNGDLEKRFQEICTDKKIVETVLKQMQQMGKEQKLSSIEQVKAIFLEVEPFSVENGLLTPTLKSKRPQLRQKYREQIAALYRTGENWLVFLCFAFLCYKWRTKESNGNPTTEKALRLLVAILFKLAKLNGGRGEGLAEPWPFAHCPMSFNFGSAADIRSGREVHQQKEDERK</sequence>
<evidence type="ECO:0000256" key="4">
    <source>
        <dbReference type="ARBA" id="ARBA00022832"/>
    </source>
</evidence>
<dbReference type="GO" id="GO:0005524">
    <property type="term" value="F:ATP binding"/>
    <property type="evidence" value="ECO:0007669"/>
    <property type="project" value="UniProtKB-KW"/>
</dbReference>
<evidence type="ECO:0000313" key="17">
    <source>
        <dbReference type="Proteomes" id="UP001620626"/>
    </source>
</evidence>
<keyword evidence="14" id="KW-0812">Transmembrane</keyword>
<dbReference type="EMBL" id="JBICBT010000120">
    <property type="protein sequence ID" value="KAL3122911.1"/>
    <property type="molecule type" value="Genomic_DNA"/>
</dbReference>
<evidence type="ECO:0000256" key="8">
    <source>
        <dbReference type="ARBA" id="ARBA00024495"/>
    </source>
</evidence>
<comment type="catalytic activity">
    <reaction evidence="7">
        <text>a long-chain fatty acid + ATP + CoA = a long-chain fatty acyl-CoA + AMP + diphosphate</text>
        <dbReference type="Rhea" id="RHEA:15421"/>
        <dbReference type="ChEBI" id="CHEBI:30616"/>
        <dbReference type="ChEBI" id="CHEBI:33019"/>
        <dbReference type="ChEBI" id="CHEBI:57287"/>
        <dbReference type="ChEBI" id="CHEBI:57560"/>
        <dbReference type="ChEBI" id="CHEBI:83139"/>
        <dbReference type="ChEBI" id="CHEBI:456215"/>
        <dbReference type="EC" id="6.2.1.3"/>
    </reaction>
    <physiologicalReaction direction="left-to-right" evidence="7">
        <dbReference type="Rhea" id="RHEA:15422"/>
    </physiologicalReaction>
</comment>
<comment type="catalytic activity">
    <reaction evidence="12">
        <text>hexadecanoate + ATP + CoA = hexadecanoyl-CoA + AMP + diphosphate</text>
        <dbReference type="Rhea" id="RHEA:30751"/>
        <dbReference type="ChEBI" id="CHEBI:7896"/>
        <dbReference type="ChEBI" id="CHEBI:30616"/>
        <dbReference type="ChEBI" id="CHEBI:33019"/>
        <dbReference type="ChEBI" id="CHEBI:57287"/>
        <dbReference type="ChEBI" id="CHEBI:57379"/>
        <dbReference type="ChEBI" id="CHEBI:456215"/>
    </reaction>
    <physiologicalReaction direction="left-to-right" evidence="12">
        <dbReference type="Rhea" id="RHEA:30752"/>
    </physiologicalReaction>
</comment>
<dbReference type="PROSITE" id="PS00455">
    <property type="entry name" value="AMP_BINDING"/>
    <property type="match status" value="1"/>
</dbReference>
<comment type="catalytic activity">
    <reaction evidence="6">
        <text>5-hydroxy-(6E,8Z,11Z,14Z)-eicosatetraenoate + ATP + CoA = 5-hydroxy-(6E,8Z,11Z,14Z)-eicosatetraenoyl-CoA + AMP + diphosphate</text>
        <dbReference type="Rhea" id="RHEA:52108"/>
        <dbReference type="ChEBI" id="CHEBI:30616"/>
        <dbReference type="ChEBI" id="CHEBI:33019"/>
        <dbReference type="ChEBI" id="CHEBI:57287"/>
        <dbReference type="ChEBI" id="CHEBI:65341"/>
        <dbReference type="ChEBI" id="CHEBI:136407"/>
        <dbReference type="ChEBI" id="CHEBI:456215"/>
    </reaction>
    <physiologicalReaction direction="left-to-right" evidence="6">
        <dbReference type="Rhea" id="RHEA:52109"/>
    </physiologicalReaction>
</comment>
<comment type="similarity">
    <text evidence="1 13">Belongs to the ATP-dependent AMP-binding enzyme family.</text>
</comment>
<dbReference type="InterPro" id="IPR045311">
    <property type="entry name" value="LC-FACS_euk"/>
</dbReference>
<keyword evidence="17" id="KW-1185">Reference proteome</keyword>
<dbReference type="Pfam" id="PF00501">
    <property type="entry name" value="AMP-binding"/>
    <property type="match status" value="1"/>
</dbReference>
<dbReference type="CDD" id="cd05927">
    <property type="entry name" value="LC-FACS_euk"/>
    <property type="match status" value="1"/>
</dbReference>
<comment type="catalytic activity">
    <reaction evidence="8">
        <text>12-hydroxy-(5Z,8Z,10E,14Z)-eicosatetraenoate + ATP + CoA = 12-hydroxy-(5Z,8Z,10E,14Z)-eicosatetraenoyl-CoA + AMP + diphosphate</text>
        <dbReference type="Rhea" id="RHEA:52112"/>
        <dbReference type="ChEBI" id="CHEBI:30616"/>
        <dbReference type="ChEBI" id="CHEBI:33019"/>
        <dbReference type="ChEBI" id="CHEBI:57287"/>
        <dbReference type="ChEBI" id="CHEBI:90718"/>
        <dbReference type="ChEBI" id="CHEBI:136408"/>
        <dbReference type="ChEBI" id="CHEBI:456215"/>
    </reaction>
    <physiologicalReaction direction="left-to-right" evidence="8">
        <dbReference type="Rhea" id="RHEA:52113"/>
    </physiologicalReaction>
</comment>
<comment type="caution">
    <text evidence="16">The sequence shown here is derived from an EMBL/GenBank/DDBJ whole genome shotgun (WGS) entry which is preliminary data.</text>
</comment>
<dbReference type="InterPro" id="IPR020845">
    <property type="entry name" value="AMP-binding_CS"/>
</dbReference>
<evidence type="ECO:0000256" key="5">
    <source>
        <dbReference type="ARBA" id="ARBA00022840"/>
    </source>
</evidence>
<evidence type="ECO:0000259" key="15">
    <source>
        <dbReference type="Pfam" id="PF00501"/>
    </source>
</evidence>
<dbReference type="EC" id="6.2.1.3" evidence="13"/>
<evidence type="ECO:0000256" key="13">
    <source>
        <dbReference type="RuleBase" id="RU369030"/>
    </source>
</evidence>
<dbReference type="AlphaFoldDB" id="A0ABD2M5V9"/>
<comment type="catalytic activity">
    <reaction evidence="9">
        <text>15-hydroxy-(5Z,8Z,11Z,13E)-eicosatetraenoate + ATP + CoA = 15-hydroxy-(5Z,8Z,11Z,13E)-eicosatetraenoyl-CoA + AMP + diphosphate</text>
        <dbReference type="Rhea" id="RHEA:52116"/>
        <dbReference type="ChEBI" id="CHEBI:30616"/>
        <dbReference type="ChEBI" id="CHEBI:33019"/>
        <dbReference type="ChEBI" id="CHEBI:57287"/>
        <dbReference type="ChEBI" id="CHEBI:78832"/>
        <dbReference type="ChEBI" id="CHEBI:136409"/>
        <dbReference type="ChEBI" id="CHEBI:456215"/>
    </reaction>
    <physiologicalReaction direction="left-to-right" evidence="9">
        <dbReference type="Rhea" id="RHEA:52117"/>
    </physiologicalReaction>
</comment>
<keyword evidence="13" id="KW-0443">Lipid metabolism</keyword>
<feature type="transmembrane region" description="Helical" evidence="14">
    <location>
        <begin position="27"/>
        <end position="56"/>
    </location>
</feature>
<evidence type="ECO:0000256" key="14">
    <source>
        <dbReference type="SAM" id="Phobius"/>
    </source>
</evidence>
<comment type="catalytic activity">
    <reaction evidence="11">
        <text>(E)-hexadec-2-enoate + ATP + CoA = (2E)-hexadecenoyl-CoA + AMP + diphosphate</text>
        <dbReference type="Rhea" id="RHEA:36139"/>
        <dbReference type="ChEBI" id="CHEBI:30616"/>
        <dbReference type="ChEBI" id="CHEBI:33019"/>
        <dbReference type="ChEBI" id="CHEBI:57287"/>
        <dbReference type="ChEBI" id="CHEBI:61526"/>
        <dbReference type="ChEBI" id="CHEBI:72745"/>
        <dbReference type="ChEBI" id="CHEBI:456215"/>
    </reaction>
    <physiologicalReaction direction="left-to-right" evidence="11">
        <dbReference type="Rhea" id="RHEA:36140"/>
    </physiologicalReaction>
</comment>
<dbReference type="Proteomes" id="UP001620626">
    <property type="component" value="Unassembled WGS sequence"/>
</dbReference>
<evidence type="ECO:0000256" key="12">
    <source>
        <dbReference type="ARBA" id="ARBA00049139"/>
    </source>
</evidence>